<dbReference type="GO" id="GO:0005524">
    <property type="term" value="F:ATP binding"/>
    <property type="evidence" value="ECO:0007669"/>
    <property type="project" value="UniProtKB-KW"/>
</dbReference>
<dbReference type="PANTHER" id="PTHR44936:SF10">
    <property type="entry name" value="SENSOR PROTEIN RSTB"/>
    <property type="match status" value="1"/>
</dbReference>
<evidence type="ECO:0000256" key="10">
    <source>
        <dbReference type="SAM" id="Phobius"/>
    </source>
</evidence>
<gene>
    <name evidence="13" type="ORF">KL771_21520</name>
</gene>
<dbReference type="PROSITE" id="PS50885">
    <property type="entry name" value="HAMP"/>
    <property type="match status" value="1"/>
</dbReference>
<comment type="subcellular location">
    <subcellularLocation>
        <location evidence="2">Cell membrane</location>
        <topology evidence="2">Multi-pass membrane protein</topology>
    </subcellularLocation>
</comment>
<dbReference type="SMART" id="SM00387">
    <property type="entry name" value="HATPase_c"/>
    <property type="match status" value="1"/>
</dbReference>
<dbReference type="Proteomes" id="UP000766595">
    <property type="component" value="Unassembled WGS sequence"/>
</dbReference>
<accession>A0A947D7Z2</accession>
<reference evidence="13 14" key="1">
    <citation type="submission" date="2021-06" db="EMBL/GenBank/DDBJ databases">
        <authorList>
            <person name="Grouzdev D.S."/>
            <person name="Koziaeva V."/>
        </authorList>
    </citation>
    <scope>NUCLEOTIDE SEQUENCE [LARGE SCALE GENOMIC DNA]</scope>
    <source>
        <strain evidence="13 14">22</strain>
    </source>
</reference>
<evidence type="ECO:0000256" key="5">
    <source>
        <dbReference type="ARBA" id="ARBA00022553"/>
    </source>
</evidence>
<feature type="domain" description="HAMP" evidence="12">
    <location>
        <begin position="191"/>
        <end position="243"/>
    </location>
</feature>
<keyword evidence="6" id="KW-0808">Transferase</keyword>
<feature type="transmembrane region" description="Helical" evidence="10">
    <location>
        <begin position="171"/>
        <end position="191"/>
    </location>
</feature>
<evidence type="ECO:0000256" key="7">
    <source>
        <dbReference type="ARBA" id="ARBA00022741"/>
    </source>
</evidence>
<evidence type="ECO:0000256" key="2">
    <source>
        <dbReference type="ARBA" id="ARBA00004651"/>
    </source>
</evidence>
<dbReference type="SUPFAM" id="SSF47384">
    <property type="entry name" value="Homodimeric domain of signal transducing histidine kinase"/>
    <property type="match status" value="1"/>
</dbReference>
<comment type="catalytic activity">
    <reaction evidence="1">
        <text>ATP + protein L-histidine = ADP + protein N-phospho-L-histidine.</text>
        <dbReference type="EC" id="2.7.13.3"/>
    </reaction>
</comment>
<sequence>MPGRLGFVGRLVLILLALMLTFAALAVAVSYTARERRAANAERFPIPAQVAAIVALVEGEPKVDPELLARAAGSEAFSVAITSAAPAPVPADQRMPTVEWLVGQYLETLPDRAVVAHRPAPPVDGTLARLADRLDLTGRTPIAIAIELVDGRWASFELRGNAVRRVFGVPAGFWIGVLGFLFAAAAFWAILREARPLAELAASAEDFSTRGEPSRVSPRGAPDIRRLIDVSNAMQTRIAALIKGRSMLIGAIGHDLKTYITRLRLRIEAIEADEQRERAARDLDDMTAMIDEALALARGTGAPDRREPVDLADLLDHAVAGRPLAAIERAPLPAGPAVRVAGDPVALARVVGNLLDNAGRYAARCRVTLAREGTSVSVAVEDDGSGIPDAEREAVFEPFYRLERSRNRATGGTGLGLAIARQIIEAHGGTITLDRSPALGGARFIVRLPAA</sequence>
<dbReference type="CDD" id="cd00082">
    <property type="entry name" value="HisKA"/>
    <property type="match status" value="1"/>
</dbReference>
<dbReference type="Gene3D" id="3.30.565.10">
    <property type="entry name" value="Histidine kinase-like ATPase, C-terminal domain"/>
    <property type="match status" value="1"/>
</dbReference>
<dbReference type="RefSeq" id="WP_261970573.1">
    <property type="nucleotide sequence ID" value="NZ_JAHHZF010000011.1"/>
</dbReference>
<keyword evidence="10" id="KW-0472">Membrane</keyword>
<dbReference type="InterPro" id="IPR005467">
    <property type="entry name" value="His_kinase_dom"/>
</dbReference>
<evidence type="ECO:0000256" key="1">
    <source>
        <dbReference type="ARBA" id="ARBA00000085"/>
    </source>
</evidence>
<protein>
    <recommendedName>
        <fullName evidence="3">histidine kinase</fullName>
        <ecNumber evidence="3">2.7.13.3</ecNumber>
    </recommendedName>
</protein>
<dbReference type="InterPro" id="IPR036890">
    <property type="entry name" value="HATPase_C_sf"/>
</dbReference>
<evidence type="ECO:0000256" key="9">
    <source>
        <dbReference type="ARBA" id="ARBA00022840"/>
    </source>
</evidence>
<dbReference type="InterPro" id="IPR003594">
    <property type="entry name" value="HATPase_dom"/>
</dbReference>
<feature type="domain" description="Histidine kinase" evidence="11">
    <location>
        <begin position="251"/>
        <end position="451"/>
    </location>
</feature>
<keyword evidence="14" id="KW-1185">Reference proteome</keyword>
<name>A0A947D7Z2_9HYPH</name>
<evidence type="ECO:0000259" key="11">
    <source>
        <dbReference type="PROSITE" id="PS50109"/>
    </source>
</evidence>
<keyword evidence="7" id="KW-0547">Nucleotide-binding</keyword>
<dbReference type="AlphaFoldDB" id="A0A947D7Z2"/>
<dbReference type="GO" id="GO:0005886">
    <property type="term" value="C:plasma membrane"/>
    <property type="evidence" value="ECO:0007669"/>
    <property type="project" value="UniProtKB-SubCell"/>
</dbReference>
<evidence type="ECO:0000256" key="3">
    <source>
        <dbReference type="ARBA" id="ARBA00012438"/>
    </source>
</evidence>
<evidence type="ECO:0000313" key="14">
    <source>
        <dbReference type="Proteomes" id="UP000766595"/>
    </source>
</evidence>
<keyword evidence="4" id="KW-1003">Cell membrane</keyword>
<proteinExistence type="predicted"/>
<keyword evidence="10" id="KW-0812">Transmembrane</keyword>
<dbReference type="GO" id="GO:0000155">
    <property type="term" value="F:phosphorelay sensor kinase activity"/>
    <property type="evidence" value="ECO:0007669"/>
    <property type="project" value="InterPro"/>
</dbReference>
<dbReference type="InterPro" id="IPR004358">
    <property type="entry name" value="Sig_transdc_His_kin-like_C"/>
</dbReference>
<keyword evidence="5" id="KW-0597">Phosphoprotein</keyword>
<dbReference type="PANTHER" id="PTHR44936">
    <property type="entry name" value="SENSOR PROTEIN CREC"/>
    <property type="match status" value="1"/>
</dbReference>
<organism evidence="13 14">
    <name type="scientific">Prosthecodimorpha staleyi</name>
    <dbReference type="NCBI Taxonomy" id="2840188"/>
    <lineage>
        <taxon>Bacteria</taxon>
        <taxon>Pseudomonadati</taxon>
        <taxon>Pseudomonadota</taxon>
        <taxon>Alphaproteobacteria</taxon>
        <taxon>Hyphomicrobiales</taxon>
        <taxon>Ancalomicrobiaceae</taxon>
        <taxon>Prosthecodimorpha</taxon>
    </lineage>
</organism>
<dbReference type="PROSITE" id="PS50109">
    <property type="entry name" value="HIS_KIN"/>
    <property type="match status" value="1"/>
</dbReference>
<dbReference type="Gene3D" id="1.10.287.130">
    <property type="match status" value="1"/>
</dbReference>
<evidence type="ECO:0000259" key="12">
    <source>
        <dbReference type="PROSITE" id="PS50885"/>
    </source>
</evidence>
<dbReference type="EC" id="2.7.13.3" evidence="3"/>
<dbReference type="InterPro" id="IPR050980">
    <property type="entry name" value="2C_sensor_his_kinase"/>
</dbReference>
<dbReference type="InterPro" id="IPR003660">
    <property type="entry name" value="HAMP_dom"/>
</dbReference>
<evidence type="ECO:0000256" key="6">
    <source>
        <dbReference type="ARBA" id="ARBA00022679"/>
    </source>
</evidence>
<dbReference type="CDD" id="cd00075">
    <property type="entry name" value="HATPase"/>
    <property type="match status" value="1"/>
</dbReference>
<dbReference type="InterPro" id="IPR003661">
    <property type="entry name" value="HisK_dim/P_dom"/>
</dbReference>
<dbReference type="Pfam" id="PF02518">
    <property type="entry name" value="HATPase_c"/>
    <property type="match status" value="1"/>
</dbReference>
<keyword evidence="8 13" id="KW-0418">Kinase</keyword>
<dbReference type="InterPro" id="IPR036097">
    <property type="entry name" value="HisK_dim/P_sf"/>
</dbReference>
<dbReference type="SUPFAM" id="SSF55874">
    <property type="entry name" value="ATPase domain of HSP90 chaperone/DNA topoisomerase II/histidine kinase"/>
    <property type="match status" value="1"/>
</dbReference>
<keyword evidence="9" id="KW-0067">ATP-binding</keyword>
<evidence type="ECO:0000256" key="8">
    <source>
        <dbReference type="ARBA" id="ARBA00022777"/>
    </source>
</evidence>
<dbReference type="EMBL" id="JAHHZF010000011">
    <property type="protein sequence ID" value="MBT9292058.1"/>
    <property type="molecule type" value="Genomic_DNA"/>
</dbReference>
<keyword evidence="10" id="KW-1133">Transmembrane helix</keyword>
<evidence type="ECO:0000256" key="4">
    <source>
        <dbReference type="ARBA" id="ARBA00022475"/>
    </source>
</evidence>
<dbReference type="PRINTS" id="PR00344">
    <property type="entry name" value="BCTRLSENSOR"/>
</dbReference>
<comment type="caution">
    <text evidence="13">The sequence shown here is derived from an EMBL/GenBank/DDBJ whole genome shotgun (WGS) entry which is preliminary data.</text>
</comment>
<evidence type="ECO:0000313" key="13">
    <source>
        <dbReference type="EMBL" id="MBT9292058.1"/>
    </source>
</evidence>